<dbReference type="KEGG" id="pcat:Pcatena_12560"/>
<dbReference type="EMBL" id="AP019367">
    <property type="protein sequence ID" value="BBH50669.1"/>
    <property type="molecule type" value="Genomic_DNA"/>
</dbReference>
<evidence type="ECO:0000313" key="2">
    <source>
        <dbReference type="Proteomes" id="UP000273154"/>
    </source>
</evidence>
<proteinExistence type="predicted"/>
<protein>
    <recommendedName>
        <fullName evidence="3">Pilus assembly protein TadE</fullName>
    </recommendedName>
</protein>
<reference evidence="2" key="1">
    <citation type="submission" date="2018-11" db="EMBL/GenBank/DDBJ databases">
        <title>Comparative genomics of Parolsenella catena and Libanicoccus massiliensis: Reclassification of Libanicoccus massiliensis as Parolsenella massiliensis comb. nov.</title>
        <authorList>
            <person name="Sakamoto M."/>
            <person name="Ikeyama N."/>
            <person name="Murakami T."/>
            <person name="Mori H."/>
            <person name="Yuki M."/>
            <person name="Ohkuma M."/>
        </authorList>
    </citation>
    <scope>NUCLEOTIDE SEQUENCE [LARGE SCALE GENOMIC DNA]</scope>
    <source>
        <strain evidence="2">JCM 31932</strain>
    </source>
</reference>
<evidence type="ECO:0000313" key="1">
    <source>
        <dbReference type="EMBL" id="BBH50669.1"/>
    </source>
</evidence>
<organism evidence="1 2">
    <name type="scientific">Parolsenella catena</name>
    <dbReference type="NCBI Taxonomy" id="2003188"/>
    <lineage>
        <taxon>Bacteria</taxon>
        <taxon>Bacillati</taxon>
        <taxon>Actinomycetota</taxon>
        <taxon>Coriobacteriia</taxon>
        <taxon>Coriobacteriales</taxon>
        <taxon>Atopobiaceae</taxon>
        <taxon>Parolsenella</taxon>
    </lineage>
</organism>
<name>A0A3G9K8R0_9ACTN</name>
<gene>
    <name evidence="1" type="ORF">Pcatena_12560</name>
</gene>
<dbReference type="AlphaFoldDB" id="A0A3G9K8R0"/>
<sequence>MAVELAVLVPVIVAVALVVANVLQFAELVSRFDRVAPDAVVLHGVSASGVSSELAGVAEVKSAIEQAMGEMPCEVAVRAEPVSGNGSEARIDLAAGTTRFVCELGYRPWPSSVQIAGVGFELPVIVRHERSFVVDRFRAAVVS</sequence>
<accession>A0A3G9K8R0</accession>
<keyword evidence="2" id="KW-1185">Reference proteome</keyword>
<dbReference type="Proteomes" id="UP000273154">
    <property type="component" value="Chromosome"/>
</dbReference>
<evidence type="ECO:0008006" key="3">
    <source>
        <dbReference type="Google" id="ProtNLM"/>
    </source>
</evidence>